<keyword evidence="3" id="KW-1185">Reference proteome</keyword>
<dbReference type="PANTHER" id="PTHR40462">
    <property type="entry name" value="CHROMOSOME 1, WHOLE GENOME SHOTGUN SEQUENCE"/>
    <property type="match status" value="1"/>
</dbReference>
<comment type="caution">
    <text evidence="2">The sequence shown here is derived from an EMBL/GenBank/DDBJ whole genome shotgun (WGS) entry which is preliminary data.</text>
</comment>
<dbReference type="KEGG" id="more:E1B28_002306"/>
<dbReference type="PANTHER" id="PTHR40462:SF1">
    <property type="entry name" value="EXPRESSED PROTEIN"/>
    <property type="match status" value="1"/>
</dbReference>
<accession>A0A9P7ULG1</accession>
<evidence type="ECO:0000313" key="3">
    <source>
        <dbReference type="Proteomes" id="UP001049176"/>
    </source>
</evidence>
<feature type="compositionally biased region" description="Basic and acidic residues" evidence="1">
    <location>
        <begin position="147"/>
        <end position="166"/>
    </location>
</feature>
<protein>
    <submittedName>
        <fullName evidence="2">Uncharacterized protein</fullName>
    </submittedName>
</protein>
<dbReference type="OrthoDB" id="3050608at2759"/>
<dbReference type="GeneID" id="66071382"/>
<dbReference type="RefSeq" id="XP_043002816.1">
    <property type="nucleotide sequence ID" value="XM_043159217.1"/>
</dbReference>
<dbReference type="Proteomes" id="UP001049176">
    <property type="component" value="Chromosome 10"/>
</dbReference>
<feature type="compositionally biased region" description="Basic and acidic residues" evidence="1">
    <location>
        <begin position="201"/>
        <end position="210"/>
    </location>
</feature>
<reference evidence="2" key="1">
    <citation type="journal article" date="2021" name="Genome Biol. Evol.">
        <title>The assembled and annotated genome of the fairy-ring fungus Marasmius oreades.</title>
        <authorList>
            <person name="Hiltunen M."/>
            <person name="Ament-Velasquez S.L."/>
            <person name="Johannesson H."/>
        </authorList>
    </citation>
    <scope>NUCLEOTIDE SEQUENCE</scope>
    <source>
        <strain evidence="2">03SP1</strain>
    </source>
</reference>
<dbReference type="EMBL" id="CM032190">
    <property type="protein sequence ID" value="KAG7086345.1"/>
    <property type="molecule type" value="Genomic_DNA"/>
</dbReference>
<feature type="compositionally biased region" description="Basic and acidic residues" evidence="1">
    <location>
        <begin position="126"/>
        <end position="138"/>
    </location>
</feature>
<sequence length="321" mass="35589">MDLEILKGLKITDDKEKITSNQTQVTEQPKQPEHLFDKLSNAFNGAEHKVPPPVAAPLAEPEHQGLLDKLSHAVGGYSEPPKPPIHPVEPKHDDFLTRASHLFGEKPEPTPPPLPSNPNHGNLLDKITDVLGGDRHETAQSPTPPPPEHKNIFEKIGDALSGDKDTPPPPLPHPASKSEGLSDKIQAALHGGEQETVSQTENKDKKDIFDKLGLGHQPEPVPPKEESLLEKIGSTFNHDEPPKEPTFGEKIGSKLGLGKTEREEDHLDKTIDFIQEHVMQHGDQHNEGRFEQWKDDRIANTIRSQYQHATGHEFPGLKEKK</sequence>
<feature type="region of interest" description="Disordered" evidence="1">
    <location>
        <begin position="72"/>
        <end position="263"/>
    </location>
</feature>
<evidence type="ECO:0000313" key="2">
    <source>
        <dbReference type="EMBL" id="KAG7086345.1"/>
    </source>
</evidence>
<gene>
    <name evidence="2" type="ORF">E1B28_002306</name>
</gene>
<name>A0A9P7ULG1_9AGAR</name>
<feature type="compositionally biased region" description="Basic and acidic residues" evidence="1">
    <location>
        <begin position="237"/>
        <end position="247"/>
    </location>
</feature>
<dbReference type="AlphaFoldDB" id="A0A9P7ULG1"/>
<proteinExistence type="predicted"/>
<evidence type="ECO:0000256" key="1">
    <source>
        <dbReference type="SAM" id="MobiDB-lite"/>
    </source>
</evidence>
<organism evidence="2 3">
    <name type="scientific">Marasmius oreades</name>
    <name type="common">fairy-ring Marasmius</name>
    <dbReference type="NCBI Taxonomy" id="181124"/>
    <lineage>
        <taxon>Eukaryota</taxon>
        <taxon>Fungi</taxon>
        <taxon>Dikarya</taxon>
        <taxon>Basidiomycota</taxon>
        <taxon>Agaricomycotina</taxon>
        <taxon>Agaricomycetes</taxon>
        <taxon>Agaricomycetidae</taxon>
        <taxon>Agaricales</taxon>
        <taxon>Marasmiineae</taxon>
        <taxon>Marasmiaceae</taxon>
        <taxon>Marasmius</taxon>
    </lineage>
</organism>